<proteinExistence type="predicted"/>
<evidence type="ECO:0000313" key="2">
    <source>
        <dbReference type="Proteomes" id="UP000267804"/>
    </source>
</evidence>
<dbReference type="EMBL" id="CP024087">
    <property type="protein sequence ID" value="AYF26001.1"/>
    <property type="molecule type" value="Genomic_DNA"/>
</dbReference>
<accession>A0A386WCU7</accession>
<sequence>MAEVPPPAYTCCQDLDVDRPYQPGQTLTVQWTVKSPDEPGSTSPQVELTARLTGLYGTVDDLKAASAAPGLVTFTATPVRPSGTPGERSASTIVIGPAAKPGFYDLVTSVIGDGNTTASGSSIIQVAPKP</sequence>
<dbReference type="KEGG" id="mtua:CSH63_00690"/>
<evidence type="ECO:0000313" key="1">
    <source>
        <dbReference type="EMBL" id="AYF26001.1"/>
    </source>
</evidence>
<dbReference type="AlphaFoldDB" id="A0A386WCU7"/>
<protein>
    <submittedName>
        <fullName evidence="1">Uncharacterized protein</fullName>
    </submittedName>
</protein>
<reference evidence="1 2" key="1">
    <citation type="submission" date="2017-10" db="EMBL/GenBank/DDBJ databases">
        <title>Integration of genomic and chemical information greatly accelerates assignment of the full stereostructure of myelolactone, a potent inhibitor of myeloma from a marine-derived Micromonospora.</title>
        <authorList>
            <person name="Kim M.C."/>
            <person name="Machado H."/>
            <person name="Jensen P.R."/>
            <person name="Fenical W."/>
        </authorList>
    </citation>
    <scope>NUCLEOTIDE SEQUENCE [LARGE SCALE GENOMIC DNA]</scope>
    <source>
        <strain evidence="1 2">CNY-010</strain>
    </source>
</reference>
<gene>
    <name evidence="1" type="ORF">CSH63_00690</name>
</gene>
<organism evidence="1 2">
    <name type="scientific">Micromonospora tulbaghiae</name>
    <dbReference type="NCBI Taxonomy" id="479978"/>
    <lineage>
        <taxon>Bacteria</taxon>
        <taxon>Bacillati</taxon>
        <taxon>Actinomycetota</taxon>
        <taxon>Actinomycetes</taxon>
        <taxon>Micromonosporales</taxon>
        <taxon>Micromonosporaceae</taxon>
        <taxon>Micromonospora</taxon>
    </lineage>
</organism>
<name>A0A386WCU7_9ACTN</name>
<dbReference type="Proteomes" id="UP000267804">
    <property type="component" value="Chromosome"/>
</dbReference>